<evidence type="ECO:0000313" key="2">
    <source>
        <dbReference type="EMBL" id="PIA14974.1"/>
    </source>
</evidence>
<dbReference type="EMBL" id="KZ303511">
    <property type="protein sequence ID" value="PIA14974.1"/>
    <property type="molecule type" value="Genomic_DNA"/>
</dbReference>
<feature type="region of interest" description="Disordered" evidence="1">
    <location>
        <begin position="44"/>
        <end position="71"/>
    </location>
</feature>
<dbReference type="AlphaFoldDB" id="A0A2G5B7L2"/>
<proteinExistence type="predicted"/>
<name>A0A2G5B7L2_COERN</name>
<sequence length="428" mass="49260">MRNAGNNAVRPFRTLASKCQSGFINGRHAYKELASVPEAAWKAGQRRRPGLPGESINLEQLNDESTPGQRTCRNEGPFRGNSQAVYSDHNNQSDGWLPHIVPPNTELHTAYITQPLSRSGIRFNPWSLVLELLDDPRLLCVLNSENRRRLLLAIGRLGWVTPDNILAQRSLFARHLLQTQCFARRPASLKDCADYEISSAQLMSLSQMQWPRYIADKYERLVSVSSIEHLGHSESLVKWCHAWLTTNICMLELRAAYTKRRVLFNSRMDKRTQTKHVIRSAFEHAPGLTLNAIMCWRGNFKDILNPYFENRLYDRYFTNTSTFRSVIIQAWQLYDRLIHNNPCHPTPEFMRTPSSLPLHSVARLVAQNPPSLLLFRALCAFDNSREATQALSQLHQEYNAKVDKSIVERFMLRQRASRLIRRPPSTNI</sequence>
<dbReference type="Proteomes" id="UP000242474">
    <property type="component" value="Unassembled WGS sequence"/>
</dbReference>
<dbReference type="OrthoDB" id="5573720at2759"/>
<evidence type="ECO:0000313" key="3">
    <source>
        <dbReference type="Proteomes" id="UP000242474"/>
    </source>
</evidence>
<feature type="compositionally biased region" description="Polar residues" evidence="1">
    <location>
        <begin position="57"/>
        <end position="71"/>
    </location>
</feature>
<organism evidence="2 3">
    <name type="scientific">Coemansia reversa (strain ATCC 12441 / NRRL 1564)</name>
    <dbReference type="NCBI Taxonomy" id="763665"/>
    <lineage>
        <taxon>Eukaryota</taxon>
        <taxon>Fungi</taxon>
        <taxon>Fungi incertae sedis</taxon>
        <taxon>Zoopagomycota</taxon>
        <taxon>Kickxellomycotina</taxon>
        <taxon>Kickxellomycetes</taxon>
        <taxon>Kickxellales</taxon>
        <taxon>Kickxellaceae</taxon>
        <taxon>Coemansia</taxon>
    </lineage>
</organism>
<evidence type="ECO:0000256" key="1">
    <source>
        <dbReference type="SAM" id="MobiDB-lite"/>
    </source>
</evidence>
<accession>A0A2G5B7L2</accession>
<gene>
    <name evidence="2" type="ORF">COEREDRAFT_9836</name>
</gene>
<protein>
    <submittedName>
        <fullName evidence="2">Uncharacterized protein</fullName>
    </submittedName>
</protein>
<reference evidence="2 3" key="1">
    <citation type="journal article" date="2015" name="Genome Biol. Evol.">
        <title>Phylogenomic analyses indicate that early fungi evolved digesting cell walls of algal ancestors of land plants.</title>
        <authorList>
            <person name="Chang Y."/>
            <person name="Wang S."/>
            <person name="Sekimoto S."/>
            <person name="Aerts A.L."/>
            <person name="Choi C."/>
            <person name="Clum A."/>
            <person name="LaButti K.M."/>
            <person name="Lindquist E.A."/>
            <person name="Yee Ngan C."/>
            <person name="Ohm R.A."/>
            <person name="Salamov A.A."/>
            <person name="Grigoriev I.V."/>
            <person name="Spatafora J.W."/>
            <person name="Berbee M.L."/>
        </authorList>
    </citation>
    <scope>NUCLEOTIDE SEQUENCE [LARGE SCALE GENOMIC DNA]</scope>
    <source>
        <strain evidence="2 3">NRRL 1564</strain>
    </source>
</reference>
<keyword evidence="3" id="KW-1185">Reference proteome</keyword>